<keyword evidence="2" id="KW-1185">Reference proteome</keyword>
<dbReference type="Proteomes" id="UP001497444">
    <property type="component" value="Chromosome 16"/>
</dbReference>
<evidence type="ECO:0000313" key="2">
    <source>
        <dbReference type="Proteomes" id="UP001497444"/>
    </source>
</evidence>
<organism evidence="1 2">
    <name type="scientific">Sphagnum jensenii</name>
    <dbReference type="NCBI Taxonomy" id="128206"/>
    <lineage>
        <taxon>Eukaryota</taxon>
        <taxon>Viridiplantae</taxon>
        <taxon>Streptophyta</taxon>
        <taxon>Embryophyta</taxon>
        <taxon>Bryophyta</taxon>
        <taxon>Sphagnophytina</taxon>
        <taxon>Sphagnopsida</taxon>
        <taxon>Sphagnales</taxon>
        <taxon>Sphagnaceae</taxon>
        <taxon>Sphagnum</taxon>
    </lineage>
</organism>
<name>A0ABP0WB85_9BRYO</name>
<feature type="non-terminal residue" evidence="1">
    <location>
        <position position="53"/>
    </location>
</feature>
<protein>
    <submittedName>
        <fullName evidence="1">Uncharacterized protein</fullName>
    </submittedName>
</protein>
<proteinExistence type="predicted"/>
<evidence type="ECO:0000313" key="1">
    <source>
        <dbReference type="EMBL" id="CAK9264096.1"/>
    </source>
</evidence>
<gene>
    <name evidence="1" type="ORF">CSSPJE1EN1_LOCUS9574</name>
</gene>
<accession>A0ABP0WB85</accession>
<dbReference type="EMBL" id="OZ020111">
    <property type="protein sequence ID" value="CAK9264096.1"/>
    <property type="molecule type" value="Genomic_DNA"/>
</dbReference>
<sequence length="53" mass="5714">FEVGCCCAYDISLSLSLSLSLSDSQQGLLPACLLRCFSSKTRALFVVGYCRTS</sequence>
<reference evidence="1" key="1">
    <citation type="submission" date="2024-02" db="EMBL/GenBank/DDBJ databases">
        <authorList>
            <consortium name="ELIXIR-Norway"/>
            <consortium name="Elixir Norway"/>
        </authorList>
    </citation>
    <scope>NUCLEOTIDE SEQUENCE</scope>
</reference>
<feature type="non-terminal residue" evidence="1">
    <location>
        <position position="1"/>
    </location>
</feature>